<evidence type="ECO:0000313" key="2">
    <source>
        <dbReference type="Proteomes" id="UP000623467"/>
    </source>
</evidence>
<dbReference type="OrthoDB" id="9895617at2759"/>
<dbReference type="AlphaFoldDB" id="A0A8H7D2P7"/>
<dbReference type="Pfam" id="PF12585">
    <property type="entry name" value="DUF3759"/>
    <property type="match status" value="1"/>
</dbReference>
<reference evidence="1" key="1">
    <citation type="submission" date="2020-05" db="EMBL/GenBank/DDBJ databases">
        <title>Mycena genomes resolve the evolution of fungal bioluminescence.</title>
        <authorList>
            <person name="Tsai I.J."/>
        </authorList>
    </citation>
    <scope>NUCLEOTIDE SEQUENCE</scope>
    <source>
        <strain evidence="1">160909Yilan</strain>
    </source>
</reference>
<dbReference type="EMBL" id="JACAZH010000010">
    <property type="protein sequence ID" value="KAF7357207.1"/>
    <property type="molecule type" value="Genomic_DNA"/>
</dbReference>
<comment type="caution">
    <text evidence="1">The sequence shown here is derived from an EMBL/GenBank/DDBJ whole genome shotgun (WGS) entry which is preliminary data.</text>
</comment>
<dbReference type="PANTHER" id="PTHR37450:SF1">
    <property type="entry name" value="CIPC PROTEIN"/>
    <property type="match status" value="1"/>
</dbReference>
<keyword evidence="2" id="KW-1185">Reference proteome</keyword>
<protein>
    <submittedName>
        <fullName evidence="1">1 concanamycin induced protein c</fullName>
    </submittedName>
</protein>
<dbReference type="InterPro" id="IPR022234">
    <property type="entry name" value="DUF3759"/>
</dbReference>
<evidence type="ECO:0000313" key="1">
    <source>
        <dbReference type="EMBL" id="KAF7357207.1"/>
    </source>
</evidence>
<dbReference type="PANTHER" id="PTHR37450">
    <property type="entry name" value="CIPC PROTEIN"/>
    <property type="match status" value="1"/>
</dbReference>
<accession>A0A8H7D2P7</accession>
<dbReference type="Proteomes" id="UP000623467">
    <property type="component" value="Unassembled WGS sequence"/>
</dbReference>
<sequence>MGWFSHDSDEAAAAQQFADTDASSPHKASMTHELIAAAAAYEAAKAYEKHCKENGQPESHAKAKEIMAALTAGFIDREVETKGVSAAVSFRCGALDERSIPRFPVSSWSSGAAASLPFPVCPPISPIPYLPVPNSPCSLASPLCSLYPFLLPSTLPFLSLPSHFRLSLTRSLHLLDFIDKEEAKRQAHQRNEQMLKDNWDSY</sequence>
<name>A0A8H7D2P7_9AGAR</name>
<gene>
    <name evidence="1" type="ORF">MSAN_01315500</name>
</gene>
<organism evidence="1 2">
    <name type="scientific">Mycena sanguinolenta</name>
    <dbReference type="NCBI Taxonomy" id="230812"/>
    <lineage>
        <taxon>Eukaryota</taxon>
        <taxon>Fungi</taxon>
        <taxon>Dikarya</taxon>
        <taxon>Basidiomycota</taxon>
        <taxon>Agaricomycotina</taxon>
        <taxon>Agaricomycetes</taxon>
        <taxon>Agaricomycetidae</taxon>
        <taxon>Agaricales</taxon>
        <taxon>Marasmiineae</taxon>
        <taxon>Mycenaceae</taxon>
        <taxon>Mycena</taxon>
    </lineage>
</organism>
<proteinExistence type="predicted"/>